<gene>
    <name evidence="3" type="ORF">PHLGIDRAFT_117264</name>
</gene>
<evidence type="ECO:0000313" key="3">
    <source>
        <dbReference type="EMBL" id="KIP08394.1"/>
    </source>
</evidence>
<dbReference type="OrthoDB" id="3363417at2759"/>
<evidence type="ECO:0000313" key="4">
    <source>
        <dbReference type="Proteomes" id="UP000053257"/>
    </source>
</evidence>
<evidence type="ECO:0000256" key="1">
    <source>
        <dbReference type="SAM" id="MobiDB-lite"/>
    </source>
</evidence>
<keyword evidence="2" id="KW-1133">Transmembrane helix</keyword>
<sequence length="192" mass="20437">MSSGTVIFALPVYLWHLYVDHLWKYDAGSWVGRTASAFRVLALLLIMPLAVLAMLDIASYVIARTLGVIDATKASTSGVAAHDGVPAIHVSAPAAAETEGETESALFRDNPVAEGNPRLAGVDAFSPAPSQPPSPTISRRDSILHGQHQLGLRPMTAAHQGDEGEVGFPKLEDGAEGIQMRRKTRRTDGDDS</sequence>
<accession>A0A0C3NT37</accession>
<reference evidence="3 4" key="1">
    <citation type="journal article" date="2014" name="PLoS Genet.">
        <title>Analysis of the Phlebiopsis gigantea genome, transcriptome and secretome provides insight into its pioneer colonization strategies of wood.</title>
        <authorList>
            <person name="Hori C."/>
            <person name="Ishida T."/>
            <person name="Igarashi K."/>
            <person name="Samejima M."/>
            <person name="Suzuki H."/>
            <person name="Master E."/>
            <person name="Ferreira P."/>
            <person name="Ruiz-Duenas F.J."/>
            <person name="Held B."/>
            <person name="Canessa P."/>
            <person name="Larrondo L.F."/>
            <person name="Schmoll M."/>
            <person name="Druzhinina I.S."/>
            <person name="Kubicek C.P."/>
            <person name="Gaskell J.A."/>
            <person name="Kersten P."/>
            <person name="St John F."/>
            <person name="Glasner J."/>
            <person name="Sabat G."/>
            <person name="Splinter BonDurant S."/>
            <person name="Syed K."/>
            <person name="Yadav J."/>
            <person name="Mgbeahuruike A.C."/>
            <person name="Kovalchuk A."/>
            <person name="Asiegbu F.O."/>
            <person name="Lackner G."/>
            <person name="Hoffmeister D."/>
            <person name="Rencoret J."/>
            <person name="Gutierrez A."/>
            <person name="Sun H."/>
            <person name="Lindquist E."/>
            <person name="Barry K."/>
            <person name="Riley R."/>
            <person name="Grigoriev I.V."/>
            <person name="Henrissat B."/>
            <person name="Kues U."/>
            <person name="Berka R.M."/>
            <person name="Martinez A.T."/>
            <person name="Covert S.F."/>
            <person name="Blanchette R.A."/>
            <person name="Cullen D."/>
        </authorList>
    </citation>
    <scope>NUCLEOTIDE SEQUENCE [LARGE SCALE GENOMIC DNA]</scope>
    <source>
        <strain evidence="3 4">11061_1 CR5-6</strain>
    </source>
</reference>
<dbReference type="AlphaFoldDB" id="A0A0C3NT37"/>
<evidence type="ECO:0000256" key="2">
    <source>
        <dbReference type="SAM" id="Phobius"/>
    </source>
</evidence>
<keyword evidence="4" id="KW-1185">Reference proteome</keyword>
<keyword evidence="2" id="KW-0472">Membrane</keyword>
<protein>
    <submittedName>
        <fullName evidence="3">Uncharacterized protein</fullName>
    </submittedName>
</protein>
<organism evidence="3 4">
    <name type="scientific">Phlebiopsis gigantea (strain 11061_1 CR5-6)</name>
    <name type="common">White-rot fungus</name>
    <name type="synonym">Peniophora gigantea</name>
    <dbReference type="NCBI Taxonomy" id="745531"/>
    <lineage>
        <taxon>Eukaryota</taxon>
        <taxon>Fungi</taxon>
        <taxon>Dikarya</taxon>
        <taxon>Basidiomycota</taxon>
        <taxon>Agaricomycotina</taxon>
        <taxon>Agaricomycetes</taxon>
        <taxon>Polyporales</taxon>
        <taxon>Phanerochaetaceae</taxon>
        <taxon>Phlebiopsis</taxon>
    </lineage>
</organism>
<proteinExistence type="predicted"/>
<name>A0A0C3NT37_PHLG1</name>
<dbReference type="HOGENOM" id="CLU_071669_1_0_1"/>
<dbReference type="Proteomes" id="UP000053257">
    <property type="component" value="Unassembled WGS sequence"/>
</dbReference>
<dbReference type="EMBL" id="KN840480">
    <property type="protein sequence ID" value="KIP08394.1"/>
    <property type="molecule type" value="Genomic_DNA"/>
</dbReference>
<keyword evidence="2" id="KW-0812">Transmembrane</keyword>
<feature type="region of interest" description="Disordered" evidence="1">
    <location>
        <begin position="118"/>
        <end position="192"/>
    </location>
</feature>
<feature type="transmembrane region" description="Helical" evidence="2">
    <location>
        <begin position="38"/>
        <end position="63"/>
    </location>
</feature>